<keyword evidence="3" id="KW-1185">Reference proteome</keyword>
<gene>
    <name evidence="2" type="ORF">PXEA_LOCUS32098</name>
</gene>
<proteinExistence type="predicted"/>
<dbReference type="AlphaFoldDB" id="A0A448XK84"/>
<protein>
    <submittedName>
        <fullName evidence="2">Uncharacterized protein</fullName>
    </submittedName>
</protein>
<dbReference type="EMBL" id="CAAALY010258557">
    <property type="protein sequence ID" value="VEL38658.1"/>
    <property type="molecule type" value="Genomic_DNA"/>
</dbReference>
<organism evidence="2 3">
    <name type="scientific">Protopolystoma xenopodis</name>
    <dbReference type="NCBI Taxonomy" id="117903"/>
    <lineage>
        <taxon>Eukaryota</taxon>
        <taxon>Metazoa</taxon>
        <taxon>Spiralia</taxon>
        <taxon>Lophotrochozoa</taxon>
        <taxon>Platyhelminthes</taxon>
        <taxon>Monogenea</taxon>
        <taxon>Polyopisthocotylea</taxon>
        <taxon>Polystomatidea</taxon>
        <taxon>Polystomatidae</taxon>
        <taxon>Protopolystoma</taxon>
    </lineage>
</organism>
<comment type="caution">
    <text evidence="2">The sequence shown here is derived from an EMBL/GenBank/DDBJ whole genome shotgun (WGS) entry which is preliminary data.</text>
</comment>
<accession>A0A448XK84</accession>
<feature type="region of interest" description="Disordered" evidence="1">
    <location>
        <begin position="1"/>
        <end position="27"/>
    </location>
</feature>
<evidence type="ECO:0000256" key="1">
    <source>
        <dbReference type="SAM" id="MobiDB-lite"/>
    </source>
</evidence>
<name>A0A448XK84_9PLAT</name>
<reference evidence="2" key="1">
    <citation type="submission" date="2018-11" db="EMBL/GenBank/DDBJ databases">
        <authorList>
            <consortium name="Pathogen Informatics"/>
        </authorList>
    </citation>
    <scope>NUCLEOTIDE SEQUENCE</scope>
</reference>
<evidence type="ECO:0000313" key="2">
    <source>
        <dbReference type="EMBL" id="VEL38658.1"/>
    </source>
</evidence>
<dbReference type="Proteomes" id="UP000784294">
    <property type="component" value="Unassembled WGS sequence"/>
</dbReference>
<evidence type="ECO:0000313" key="3">
    <source>
        <dbReference type="Proteomes" id="UP000784294"/>
    </source>
</evidence>
<sequence>MARLTDDADYDAGETSENVSSPRMAKLTDDADYDAGETFENVSSPQSDARNQDNYYGRRLRTRCVLHSLLGCCKLPTTMPAKRLRMYQVHCQMLGIKTTMADDFRLGAFYIVSLNTRPSCGNESVIVIELEIEYYPSIGLLSEQFLFERPIIANHFNVQERKPLTFLCSHRELNFFINLLLYLPEGRFQGFAYHAKSVPVYQISEDGENVEKETWLNDNDMFAKDEILAAVFSARRLGPSKSESETPSFAYQKQR</sequence>